<evidence type="ECO:0000256" key="2">
    <source>
        <dbReference type="ARBA" id="ARBA00023125"/>
    </source>
</evidence>
<protein>
    <recommendedName>
        <fullName evidence="6">Fork-head domain-containing protein</fullName>
    </recommendedName>
</protein>
<dbReference type="GO" id="GO:0000981">
    <property type="term" value="F:DNA-binding transcription factor activity, RNA polymerase II-specific"/>
    <property type="evidence" value="ECO:0007669"/>
    <property type="project" value="TreeGrafter"/>
</dbReference>
<dbReference type="InterPro" id="IPR036388">
    <property type="entry name" value="WH-like_DNA-bd_sf"/>
</dbReference>
<comment type="subcellular location">
    <subcellularLocation>
        <location evidence="1 4">Nucleus</location>
    </subcellularLocation>
</comment>
<evidence type="ECO:0000256" key="4">
    <source>
        <dbReference type="PROSITE-ProRule" id="PRU00089"/>
    </source>
</evidence>
<dbReference type="InterPro" id="IPR030456">
    <property type="entry name" value="TF_fork_head_CS_2"/>
</dbReference>
<evidence type="ECO:0000313" key="8">
    <source>
        <dbReference type="Proteomes" id="UP000694404"/>
    </source>
</evidence>
<dbReference type="PROSITE" id="PS50039">
    <property type="entry name" value="FORK_HEAD_3"/>
    <property type="match status" value="1"/>
</dbReference>
<dbReference type="InterPro" id="IPR001766">
    <property type="entry name" value="Fork_head_dom"/>
</dbReference>
<evidence type="ECO:0000256" key="3">
    <source>
        <dbReference type="ARBA" id="ARBA00023242"/>
    </source>
</evidence>
<feature type="region of interest" description="Disordered" evidence="5">
    <location>
        <begin position="130"/>
        <end position="152"/>
    </location>
</feature>
<dbReference type="PANTHER" id="PTHR11829">
    <property type="entry name" value="FORKHEAD BOX PROTEIN"/>
    <property type="match status" value="1"/>
</dbReference>
<dbReference type="PANTHER" id="PTHR11829:SF343">
    <property type="entry name" value="FORK-HEAD DOMAIN-CONTAINING PROTEIN"/>
    <property type="match status" value="1"/>
</dbReference>
<evidence type="ECO:0000259" key="6">
    <source>
        <dbReference type="PROSITE" id="PS50039"/>
    </source>
</evidence>
<evidence type="ECO:0000256" key="5">
    <source>
        <dbReference type="SAM" id="MobiDB-lite"/>
    </source>
</evidence>
<feature type="region of interest" description="Disordered" evidence="5">
    <location>
        <begin position="1"/>
        <end position="88"/>
    </location>
</feature>
<dbReference type="GO" id="GO:0005634">
    <property type="term" value="C:nucleus"/>
    <property type="evidence" value="ECO:0007669"/>
    <property type="project" value="UniProtKB-SubCell"/>
</dbReference>
<keyword evidence="3 4" id="KW-0539">Nucleus</keyword>
<keyword evidence="8" id="KW-1185">Reference proteome</keyword>
<evidence type="ECO:0000313" key="7">
    <source>
        <dbReference type="Ensembl" id="ENSCABP00000013683.1"/>
    </source>
</evidence>
<dbReference type="InterPro" id="IPR036390">
    <property type="entry name" value="WH_DNA-bd_sf"/>
</dbReference>
<feature type="compositionally biased region" description="Low complexity" evidence="5">
    <location>
        <begin position="1"/>
        <end position="10"/>
    </location>
</feature>
<evidence type="ECO:0000256" key="1">
    <source>
        <dbReference type="ARBA" id="ARBA00004123"/>
    </source>
</evidence>
<feature type="DNA-binding region" description="Fork-head" evidence="4">
    <location>
        <begin position="18"/>
        <end position="113"/>
    </location>
</feature>
<name>A0A8C0GUY2_CHEAB</name>
<dbReference type="Ensembl" id="ENSCABT00000015010.1">
    <property type="protein sequence ID" value="ENSCABP00000013683.1"/>
    <property type="gene ID" value="ENSCABG00000010242.1"/>
</dbReference>
<dbReference type="AlphaFoldDB" id="A0A8C0GUY2"/>
<reference evidence="7" key="2">
    <citation type="submission" date="2025-09" db="UniProtKB">
        <authorList>
            <consortium name="Ensembl"/>
        </authorList>
    </citation>
    <scope>IDENTIFICATION</scope>
</reference>
<reference evidence="7" key="1">
    <citation type="submission" date="2025-08" db="UniProtKB">
        <authorList>
            <consortium name="Ensembl"/>
        </authorList>
    </citation>
    <scope>IDENTIFICATION</scope>
</reference>
<dbReference type="InterPro" id="IPR050211">
    <property type="entry name" value="FOX_domain-containing"/>
</dbReference>
<proteinExistence type="predicted"/>
<dbReference type="GO" id="GO:0009653">
    <property type="term" value="P:anatomical structure morphogenesis"/>
    <property type="evidence" value="ECO:0007669"/>
    <property type="project" value="TreeGrafter"/>
</dbReference>
<dbReference type="Gene3D" id="1.10.10.10">
    <property type="entry name" value="Winged helix-like DNA-binding domain superfamily/Winged helix DNA-binding domain"/>
    <property type="match status" value="1"/>
</dbReference>
<accession>A0A8C0GUY2</accession>
<organism evidence="7 8">
    <name type="scientific">Chelonoidis abingdonii</name>
    <name type="common">Abingdon island giant tortoise</name>
    <name type="synonym">Testudo abingdonii</name>
    <dbReference type="NCBI Taxonomy" id="106734"/>
    <lineage>
        <taxon>Eukaryota</taxon>
        <taxon>Metazoa</taxon>
        <taxon>Chordata</taxon>
        <taxon>Craniata</taxon>
        <taxon>Vertebrata</taxon>
        <taxon>Euteleostomi</taxon>
        <taxon>Archelosauria</taxon>
        <taxon>Testudinata</taxon>
        <taxon>Testudines</taxon>
        <taxon>Cryptodira</taxon>
        <taxon>Durocryptodira</taxon>
        <taxon>Testudinoidea</taxon>
        <taxon>Testudinidae</taxon>
        <taxon>Chelonoidis</taxon>
    </lineage>
</organism>
<feature type="compositionally biased region" description="Low complexity" evidence="5">
    <location>
        <begin position="132"/>
        <end position="152"/>
    </location>
</feature>
<dbReference type="GO" id="GO:0030154">
    <property type="term" value="P:cell differentiation"/>
    <property type="evidence" value="ECO:0007669"/>
    <property type="project" value="TreeGrafter"/>
</dbReference>
<dbReference type="PROSITE" id="PS00658">
    <property type="entry name" value="FORK_HEAD_2"/>
    <property type="match status" value="1"/>
</dbReference>
<dbReference type="SUPFAM" id="SSF46785">
    <property type="entry name" value="Winged helix' DNA-binding domain"/>
    <property type="match status" value="1"/>
</dbReference>
<keyword evidence="2 4" id="KW-0238">DNA-binding</keyword>
<dbReference type="GO" id="GO:0000978">
    <property type="term" value="F:RNA polymerase II cis-regulatory region sequence-specific DNA binding"/>
    <property type="evidence" value="ECO:0007669"/>
    <property type="project" value="TreeGrafter"/>
</dbReference>
<sequence length="286" mass="31461">SSKQGSPSSSHPAPGRGKPPYSYIALMPWPSPTRRAAPERWAASTASHRDASLLPGDREGKWQNSIRHNLTPERTASSRCRGEPGHPGIGSYWRWTRRPRTWFDNGSFLRRRKRFKRARPAPTYRLRRLRPSRAASVRRLQPAAPRARPSPAGLHIESLMGRRRAGLGATGAAPSPLLPDPRPEAKPAWGPGLTVTLLRSPPAAHLLFLNTGGNLTIEQLPKGSRLKPFLQWPVPGASEGMNRTNNPQVIHPPSPFPASGKQRLGTPSLPILANNHLMDQSSMNLT</sequence>
<feature type="compositionally biased region" description="Basic and acidic residues" evidence="5">
    <location>
        <begin position="47"/>
        <end position="61"/>
    </location>
</feature>
<feature type="compositionally biased region" description="Polar residues" evidence="5">
    <location>
        <begin position="62"/>
        <end position="78"/>
    </location>
</feature>
<dbReference type="Proteomes" id="UP000694404">
    <property type="component" value="Unplaced"/>
</dbReference>
<feature type="domain" description="Fork-head" evidence="6">
    <location>
        <begin position="18"/>
        <end position="113"/>
    </location>
</feature>